<evidence type="ECO:0000256" key="7">
    <source>
        <dbReference type="ARBA" id="ARBA00035136"/>
    </source>
</evidence>
<comment type="function">
    <text evidence="1 8">Binds directly to 16S ribosomal RNA.</text>
</comment>
<evidence type="ECO:0000256" key="1">
    <source>
        <dbReference type="ARBA" id="ARBA00003134"/>
    </source>
</evidence>
<dbReference type="NCBIfam" id="TIGR00029">
    <property type="entry name" value="S20"/>
    <property type="match status" value="1"/>
</dbReference>
<evidence type="ECO:0000256" key="9">
    <source>
        <dbReference type="SAM" id="MobiDB-lite"/>
    </source>
</evidence>
<evidence type="ECO:0000256" key="4">
    <source>
        <dbReference type="ARBA" id="ARBA00022884"/>
    </source>
</evidence>
<dbReference type="GO" id="GO:0005840">
    <property type="term" value="C:ribosome"/>
    <property type="evidence" value="ECO:0007669"/>
    <property type="project" value="UniProtKB-KW"/>
</dbReference>
<dbReference type="Gene3D" id="1.20.58.110">
    <property type="entry name" value="Ribosomal protein S20"/>
    <property type="match status" value="1"/>
</dbReference>
<proteinExistence type="inferred from homology"/>
<accession>A0ABU9DAB1</accession>
<dbReference type="EMBL" id="JBBPCO010000012">
    <property type="protein sequence ID" value="MEK8090471.1"/>
    <property type="molecule type" value="Genomic_DNA"/>
</dbReference>
<dbReference type="RefSeq" id="WP_341371527.1">
    <property type="nucleotide sequence ID" value="NZ_JBBPCO010000012.1"/>
</dbReference>
<keyword evidence="4 8" id="KW-0694">RNA-binding</keyword>
<evidence type="ECO:0000313" key="11">
    <source>
        <dbReference type="Proteomes" id="UP001446205"/>
    </source>
</evidence>
<keyword evidence="6 8" id="KW-0687">Ribonucleoprotein</keyword>
<evidence type="ECO:0000256" key="8">
    <source>
        <dbReference type="HAMAP-Rule" id="MF_00500"/>
    </source>
</evidence>
<evidence type="ECO:0000256" key="3">
    <source>
        <dbReference type="ARBA" id="ARBA00022730"/>
    </source>
</evidence>
<evidence type="ECO:0000256" key="2">
    <source>
        <dbReference type="ARBA" id="ARBA00007634"/>
    </source>
</evidence>
<reference evidence="10 11" key="1">
    <citation type="submission" date="2024-04" db="EMBL/GenBank/DDBJ databases">
        <authorList>
            <person name="Abashina T."/>
            <person name="Shaikin A."/>
        </authorList>
    </citation>
    <scope>NUCLEOTIDE SEQUENCE [LARGE SCALE GENOMIC DNA]</scope>
    <source>
        <strain evidence="10 11">AAFK</strain>
    </source>
</reference>
<name>A0ABU9DAB1_9PROT</name>
<dbReference type="Pfam" id="PF01649">
    <property type="entry name" value="Ribosomal_S20p"/>
    <property type="match status" value="1"/>
</dbReference>
<comment type="caution">
    <text evidence="10">The sequence shown here is derived from an EMBL/GenBank/DDBJ whole genome shotgun (WGS) entry which is preliminary data.</text>
</comment>
<comment type="similarity">
    <text evidence="2 8">Belongs to the bacterial ribosomal protein bS20 family.</text>
</comment>
<evidence type="ECO:0000256" key="5">
    <source>
        <dbReference type="ARBA" id="ARBA00022980"/>
    </source>
</evidence>
<protein>
    <recommendedName>
        <fullName evidence="7 8">Small ribosomal subunit protein bS20</fullName>
    </recommendedName>
</protein>
<dbReference type="PANTHER" id="PTHR33398:SF1">
    <property type="entry name" value="SMALL RIBOSOMAL SUBUNIT PROTEIN BS20C"/>
    <property type="match status" value="1"/>
</dbReference>
<keyword evidence="5 8" id="KW-0689">Ribosomal protein</keyword>
<dbReference type="PANTHER" id="PTHR33398">
    <property type="entry name" value="30S RIBOSOMAL PROTEIN S20"/>
    <property type="match status" value="1"/>
</dbReference>
<evidence type="ECO:0000313" key="10">
    <source>
        <dbReference type="EMBL" id="MEK8090471.1"/>
    </source>
</evidence>
<dbReference type="HAMAP" id="MF_00500">
    <property type="entry name" value="Ribosomal_bS20"/>
    <property type="match status" value="1"/>
</dbReference>
<organism evidence="10 11">
    <name type="scientific">Thermithiobacillus plumbiphilus</name>
    <dbReference type="NCBI Taxonomy" id="1729899"/>
    <lineage>
        <taxon>Bacteria</taxon>
        <taxon>Pseudomonadati</taxon>
        <taxon>Pseudomonadota</taxon>
        <taxon>Acidithiobacillia</taxon>
        <taxon>Acidithiobacillales</taxon>
        <taxon>Thermithiobacillaceae</taxon>
        <taxon>Thermithiobacillus</taxon>
    </lineage>
</organism>
<dbReference type="SUPFAM" id="SSF46992">
    <property type="entry name" value="Ribosomal protein S20"/>
    <property type="match status" value="1"/>
</dbReference>
<gene>
    <name evidence="8 10" type="primary">rpsT</name>
    <name evidence="10" type="ORF">WOB96_11955</name>
</gene>
<evidence type="ECO:0000256" key="6">
    <source>
        <dbReference type="ARBA" id="ARBA00023274"/>
    </source>
</evidence>
<feature type="region of interest" description="Disordered" evidence="9">
    <location>
        <begin position="1"/>
        <end position="26"/>
    </location>
</feature>
<keyword evidence="3 8" id="KW-0699">rRNA-binding</keyword>
<keyword evidence="11" id="KW-1185">Reference proteome</keyword>
<dbReference type="InterPro" id="IPR036510">
    <property type="entry name" value="Ribosomal_bS20_sf"/>
</dbReference>
<dbReference type="InterPro" id="IPR002583">
    <property type="entry name" value="Ribosomal_bS20"/>
</dbReference>
<dbReference type="Proteomes" id="UP001446205">
    <property type="component" value="Unassembled WGS sequence"/>
</dbReference>
<sequence length="90" mass="9942">MANSAQARKRARQNNDQRFLNAGHRSAFRTHVKKVLKAVQSGDKTQAQQAFKIAESSMDRVADKGIIHKNKAARLKSRLSARIKALSASA</sequence>